<comment type="caution">
    <text evidence="2">The sequence shown here is derived from an EMBL/GenBank/DDBJ whole genome shotgun (WGS) entry which is preliminary data.</text>
</comment>
<dbReference type="Gene3D" id="1.10.10.2120">
    <property type="match status" value="1"/>
</dbReference>
<name>X0SWI9_9ZZZZ</name>
<reference evidence="2" key="1">
    <citation type="journal article" date="2014" name="Front. Microbiol.">
        <title>High frequency of phylogenetically diverse reductive dehalogenase-homologous genes in deep subseafloor sedimentary metagenomes.</title>
        <authorList>
            <person name="Kawai M."/>
            <person name="Futagami T."/>
            <person name="Toyoda A."/>
            <person name="Takaki Y."/>
            <person name="Nishi S."/>
            <person name="Hori S."/>
            <person name="Arai W."/>
            <person name="Tsubouchi T."/>
            <person name="Morono Y."/>
            <person name="Uchiyama I."/>
            <person name="Ito T."/>
            <person name="Fujiyama A."/>
            <person name="Inagaki F."/>
            <person name="Takami H."/>
        </authorList>
    </citation>
    <scope>NUCLEOTIDE SEQUENCE</scope>
    <source>
        <strain evidence="2">Expedition CK06-06</strain>
    </source>
</reference>
<sequence length="362" mass="40560">MKMPSDKRFLVLEGSPKERGLIHGETLRPMILEAIERLKYSLKKNYGLNPERLIDSFVKETDFIAAVKKLSPHLLDEVEGISEGAGVDFNTIFFLQCMDEQWWWFPESINKLEAGGCSTIGSFRKDENPALLAQNMDIPNIFQGLDVLLHIKHRDSLESYVYTFAGLIALCGVNNRPVGICCNTLIDMNHCTNGYPVAFIVRSVLEQSNLEEAIKFVRGVKHASGQNYTIGGFEEVVSLECSAGKISRFVPHENARRVYHTNHPLANDDIVVPPMKRMGTGTSHARFAYLEGRLRDPSANITPETIRYILSAHEGPVCVHNNNQPGGGYTFGSLVYILSKPPELHLARGPPCQTEYEEYSFT</sequence>
<accession>X0SWI9</accession>
<dbReference type="Gene3D" id="3.60.60.10">
    <property type="entry name" value="Penicillin V Acylase, Chain A"/>
    <property type="match status" value="1"/>
</dbReference>
<dbReference type="PANTHER" id="PTHR34180">
    <property type="entry name" value="PEPTIDASE C45"/>
    <property type="match status" value="1"/>
</dbReference>
<organism evidence="2">
    <name type="scientific">marine sediment metagenome</name>
    <dbReference type="NCBI Taxonomy" id="412755"/>
    <lineage>
        <taxon>unclassified sequences</taxon>
        <taxon>metagenomes</taxon>
        <taxon>ecological metagenomes</taxon>
    </lineage>
</organism>
<dbReference type="NCBIfam" id="NF040521">
    <property type="entry name" value="C45_proenzyme"/>
    <property type="match status" value="1"/>
</dbReference>
<dbReference type="InterPro" id="IPR005079">
    <property type="entry name" value="Peptidase_C45_hydrolase"/>
</dbReference>
<dbReference type="PANTHER" id="PTHR34180:SF1">
    <property type="entry name" value="BETA-ALANYL-DOPAMINE_CARCININE HYDROLASE"/>
    <property type="match status" value="1"/>
</dbReference>
<evidence type="ECO:0000313" key="2">
    <source>
        <dbReference type="EMBL" id="GAF85553.1"/>
    </source>
</evidence>
<gene>
    <name evidence="2" type="ORF">S01H1_07225</name>
</gene>
<evidence type="ECO:0000259" key="1">
    <source>
        <dbReference type="Pfam" id="PF03417"/>
    </source>
</evidence>
<dbReference type="InterPro" id="IPR047794">
    <property type="entry name" value="C45_proenzyme-like"/>
</dbReference>
<dbReference type="Pfam" id="PF03417">
    <property type="entry name" value="AAT"/>
    <property type="match status" value="1"/>
</dbReference>
<feature type="domain" description="Peptidase C45 hydrolase" evidence="1">
    <location>
        <begin position="131"/>
        <end position="268"/>
    </location>
</feature>
<dbReference type="InterPro" id="IPR047801">
    <property type="entry name" value="Peptidase_C45"/>
</dbReference>
<dbReference type="EMBL" id="BARS01003727">
    <property type="protein sequence ID" value="GAF85553.1"/>
    <property type="molecule type" value="Genomic_DNA"/>
</dbReference>
<protein>
    <recommendedName>
        <fullName evidence="1">Peptidase C45 hydrolase domain-containing protein</fullName>
    </recommendedName>
</protein>
<proteinExistence type="predicted"/>
<dbReference type="AlphaFoldDB" id="X0SWI9"/>